<dbReference type="Proteomes" id="UP000230002">
    <property type="component" value="Unassembled WGS sequence"/>
</dbReference>
<sequence length="438" mass="49026">MASSSSWFPPKTYQWDHIPNMMAPNPPESYAERMERTKTMAKIPDFASLAPPALPDPPAPSASTSAASSSSLAAAFIEPAQLPRRPPRTEPPAWYNPYPYPRSWTLERRVTQEELWAWHHREDDWPRVDGGGAWLIDIKHAVWSVYTNGVRARQQAARREWEEARQLANPPMAPKRKGSGVSHGRDVRFQTFDWDEGIPVKALIAGRRALQHLLRDANEEPFKGLRYDTIRVRMKWPAYPDYEPDRQILITARKGRGKARRRPVTRMEFLVSLGSFFTQYYAEASNMEPHPAFTHLALGPGEGKVSLYALRLMGIRAGMGGCFDLDVELDTVQPKARSDDEAEAEAEELGTSESPSPADDVSVASTSPSTPGPSTTSESDLNLDEDRAKTPPWASTLPVTCTVAAPPQVPHQNYFTHVDPLKMQAHALPAWPDVYGRR</sequence>
<feature type="region of interest" description="Disordered" evidence="1">
    <location>
        <begin position="334"/>
        <end position="394"/>
    </location>
</feature>
<proteinExistence type="predicted"/>
<reference evidence="2 3" key="1">
    <citation type="journal article" date="2015" name="Sci. Rep.">
        <title>Chromosome-level genome map provides insights into diverse defense mechanisms in the medicinal fungus Ganoderma sinense.</title>
        <authorList>
            <person name="Zhu Y."/>
            <person name="Xu J."/>
            <person name="Sun C."/>
            <person name="Zhou S."/>
            <person name="Xu H."/>
            <person name="Nelson D.R."/>
            <person name="Qian J."/>
            <person name="Song J."/>
            <person name="Luo H."/>
            <person name="Xiang L."/>
            <person name="Li Y."/>
            <person name="Xu Z."/>
            <person name="Ji A."/>
            <person name="Wang L."/>
            <person name="Lu S."/>
            <person name="Hayward A."/>
            <person name="Sun W."/>
            <person name="Li X."/>
            <person name="Schwartz D.C."/>
            <person name="Wang Y."/>
            <person name="Chen S."/>
        </authorList>
    </citation>
    <scope>NUCLEOTIDE SEQUENCE [LARGE SCALE GENOMIC DNA]</scope>
    <source>
        <strain evidence="2 3">ZZ0214-1</strain>
    </source>
</reference>
<protein>
    <submittedName>
        <fullName evidence="2">Uncharacterized protein</fullName>
    </submittedName>
</protein>
<evidence type="ECO:0000313" key="2">
    <source>
        <dbReference type="EMBL" id="PIL30634.1"/>
    </source>
</evidence>
<dbReference type="AlphaFoldDB" id="A0A2G8SA62"/>
<name>A0A2G8SA62_9APHY</name>
<accession>A0A2G8SA62</accession>
<feature type="region of interest" description="Disordered" evidence="1">
    <location>
        <begin position="47"/>
        <end position="67"/>
    </location>
</feature>
<evidence type="ECO:0000256" key="1">
    <source>
        <dbReference type="SAM" id="MobiDB-lite"/>
    </source>
</evidence>
<comment type="caution">
    <text evidence="2">The sequence shown here is derived from an EMBL/GenBank/DDBJ whole genome shotgun (WGS) entry which is preliminary data.</text>
</comment>
<feature type="compositionally biased region" description="Low complexity" evidence="1">
    <location>
        <begin position="365"/>
        <end position="379"/>
    </location>
</feature>
<dbReference type="OrthoDB" id="2754741at2759"/>
<organism evidence="2 3">
    <name type="scientific">Ganoderma sinense ZZ0214-1</name>
    <dbReference type="NCBI Taxonomy" id="1077348"/>
    <lineage>
        <taxon>Eukaryota</taxon>
        <taxon>Fungi</taxon>
        <taxon>Dikarya</taxon>
        <taxon>Basidiomycota</taxon>
        <taxon>Agaricomycotina</taxon>
        <taxon>Agaricomycetes</taxon>
        <taxon>Polyporales</taxon>
        <taxon>Polyporaceae</taxon>
        <taxon>Ganoderma</taxon>
    </lineage>
</organism>
<feature type="compositionally biased region" description="Acidic residues" evidence="1">
    <location>
        <begin position="340"/>
        <end position="350"/>
    </location>
</feature>
<evidence type="ECO:0000313" key="3">
    <source>
        <dbReference type="Proteomes" id="UP000230002"/>
    </source>
</evidence>
<gene>
    <name evidence="2" type="ORF">GSI_07336</name>
</gene>
<dbReference type="EMBL" id="AYKW01000014">
    <property type="protein sequence ID" value="PIL30634.1"/>
    <property type="molecule type" value="Genomic_DNA"/>
</dbReference>
<keyword evidence="3" id="KW-1185">Reference proteome</keyword>